<sequence>MNANCNFPPATTLGNQATAFKHHQGQQMTPSVELHLPSARPSDAKFPSQPSADVLPPAGSNYIFMYCNIHERPIKELIARCSCCRDLVDALRLADDLAIALLFWEPTGRFSWAFMDPNWIASVFLAVAEYPAAGCLLTEVM</sequence>
<protein>
    <submittedName>
        <fullName evidence="1">Uncharacterized protein</fullName>
    </submittedName>
</protein>
<evidence type="ECO:0000313" key="1">
    <source>
        <dbReference type="EMBL" id="GMH20950.1"/>
    </source>
</evidence>
<comment type="caution">
    <text evidence="1">The sequence shown here is derived from an EMBL/GenBank/DDBJ whole genome shotgun (WGS) entry which is preliminary data.</text>
</comment>
<dbReference type="AlphaFoldDB" id="A0AAD3T1C3"/>
<name>A0AAD3T1C3_NEPGR</name>
<proteinExistence type="predicted"/>
<evidence type="ECO:0000313" key="2">
    <source>
        <dbReference type="Proteomes" id="UP001279734"/>
    </source>
</evidence>
<reference evidence="1" key="1">
    <citation type="submission" date="2023-05" db="EMBL/GenBank/DDBJ databases">
        <title>Nepenthes gracilis genome sequencing.</title>
        <authorList>
            <person name="Fukushima K."/>
        </authorList>
    </citation>
    <scope>NUCLEOTIDE SEQUENCE</scope>
    <source>
        <strain evidence="1">SING2019-196</strain>
    </source>
</reference>
<dbReference type="Proteomes" id="UP001279734">
    <property type="component" value="Unassembled WGS sequence"/>
</dbReference>
<keyword evidence="2" id="KW-1185">Reference proteome</keyword>
<organism evidence="1 2">
    <name type="scientific">Nepenthes gracilis</name>
    <name type="common">Slender pitcher plant</name>
    <dbReference type="NCBI Taxonomy" id="150966"/>
    <lineage>
        <taxon>Eukaryota</taxon>
        <taxon>Viridiplantae</taxon>
        <taxon>Streptophyta</taxon>
        <taxon>Embryophyta</taxon>
        <taxon>Tracheophyta</taxon>
        <taxon>Spermatophyta</taxon>
        <taxon>Magnoliopsida</taxon>
        <taxon>eudicotyledons</taxon>
        <taxon>Gunneridae</taxon>
        <taxon>Pentapetalae</taxon>
        <taxon>Caryophyllales</taxon>
        <taxon>Nepenthaceae</taxon>
        <taxon>Nepenthes</taxon>
    </lineage>
</organism>
<dbReference type="EMBL" id="BSYO01000022">
    <property type="protein sequence ID" value="GMH20950.1"/>
    <property type="molecule type" value="Genomic_DNA"/>
</dbReference>
<accession>A0AAD3T1C3</accession>
<gene>
    <name evidence="1" type="ORF">Nepgr_022792</name>
</gene>